<feature type="signal peptide" evidence="4">
    <location>
        <begin position="1"/>
        <end position="25"/>
    </location>
</feature>
<dbReference type="Proteomes" id="UP000032702">
    <property type="component" value="Unassembled WGS sequence"/>
</dbReference>
<keyword evidence="4" id="KW-0732">Signal</keyword>
<dbReference type="PANTHER" id="PTHR30344">
    <property type="entry name" value="6-PHOSPHOGLUCONOLACTONASE-RELATED"/>
    <property type="match status" value="1"/>
</dbReference>
<evidence type="ECO:0000256" key="2">
    <source>
        <dbReference type="ARBA" id="ARBA00022526"/>
    </source>
</evidence>
<dbReference type="InterPro" id="IPR015943">
    <property type="entry name" value="WD40/YVTN_repeat-like_dom_sf"/>
</dbReference>
<dbReference type="Pfam" id="PF10282">
    <property type="entry name" value="Lactonase"/>
    <property type="match status" value="1"/>
</dbReference>
<dbReference type="eggNOG" id="COG2706">
    <property type="taxonomic scope" value="Bacteria"/>
</dbReference>
<keyword evidence="7" id="KW-1185">Reference proteome</keyword>
<dbReference type="KEGG" id="sur:STAUR_5260"/>
<evidence type="ECO:0000256" key="1">
    <source>
        <dbReference type="ARBA" id="ARBA00005564"/>
    </source>
</evidence>
<feature type="chain" id="PRO_5010840146" evidence="4">
    <location>
        <begin position="26"/>
        <end position="397"/>
    </location>
</feature>
<dbReference type="EMBL" id="AAMD01000083">
    <property type="protein sequence ID" value="EAU65414.1"/>
    <property type="molecule type" value="Genomic_DNA"/>
</dbReference>
<sequence length="397" mass="42720">MTQLKLTRRHFLYLAGLGTAGTLLACDDKESPGNENPDPPKELWVYVGTYTTGQESQGIYLCRLDLETGVLQQVGVTPGVADPSFLAVDSQQRYLYAVNELTSFEGKPSGAVSAFAIHPETHALTFINQQATQGGAPCHLEVDAKDGFVLVANYVGGNVAVLPLQEGGGLGPTVDVKQHEGSGPNTDRQEAPHAHQVRLDATQKYAFVSDLGTDKIMVYQFDAGQGKLTPHQPAWVETQPGAGPRHLTFHPNGRFAFNINELNSTLTAFAYDSARGTLTPLQTVSALPEGFTGESYCADIHVSPDGRFLYGSNRGHNSIVVYAIGPSGQLTYVEHVSTLGRWPRNFTIDSTGTFLLVANQHTHSIVTFRRNADTGKLSPVGQPLEIPAPVCLLLVPA</sequence>
<evidence type="ECO:0000313" key="6">
    <source>
        <dbReference type="EMBL" id="EAU65414.1"/>
    </source>
</evidence>
<dbReference type="AlphaFoldDB" id="Q08Y47"/>
<protein>
    <submittedName>
        <fullName evidence="6">6-phosphogluconolactonase</fullName>
    </submittedName>
</protein>
<evidence type="ECO:0000256" key="4">
    <source>
        <dbReference type="SAM" id="SignalP"/>
    </source>
</evidence>
<dbReference type="STRING" id="378806.STAUR_5260"/>
<accession>Q08Y47</accession>
<dbReference type="RefSeq" id="WP_002615345.1">
    <property type="nucleotide sequence ID" value="NC_014623.1"/>
</dbReference>
<keyword evidence="2" id="KW-0119">Carbohydrate metabolism</keyword>
<evidence type="ECO:0000256" key="3">
    <source>
        <dbReference type="SAM" id="MobiDB-lite"/>
    </source>
</evidence>
<dbReference type="GO" id="GO:0005829">
    <property type="term" value="C:cytosol"/>
    <property type="evidence" value="ECO:0007669"/>
    <property type="project" value="TreeGrafter"/>
</dbReference>
<proteinExistence type="inferred from homology"/>
<dbReference type="InterPro" id="IPR011048">
    <property type="entry name" value="Haem_d1_sf"/>
</dbReference>
<dbReference type="OrthoDB" id="9790815at2"/>
<evidence type="ECO:0000313" key="7">
    <source>
        <dbReference type="Proteomes" id="UP000001351"/>
    </source>
</evidence>
<dbReference type="FunFam" id="2.130.10.10:FF:000306">
    <property type="entry name" value="3-carboxymuconate cyclase"/>
    <property type="match status" value="1"/>
</dbReference>
<reference evidence="5 7" key="2">
    <citation type="journal article" date="2011" name="Mol. Biol. Evol.">
        <title>Comparative genomic analysis of fruiting body formation in Myxococcales.</title>
        <authorList>
            <person name="Huntley S."/>
            <person name="Hamann N."/>
            <person name="Wegener-Feldbrugge S."/>
            <person name="Treuner-Lange A."/>
            <person name="Kube M."/>
            <person name="Reinhardt R."/>
            <person name="Klages S."/>
            <person name="Muller R."/>
            <person name="Ronning C.M."/>
            <person name="Nierman W.C."/>
            <person name="Sogaard-Andersen L."/>
        </authorList>
    </citation>
    <scope>NUCLEOTIDE SEQUENCE [LARGE SCALE GENOMIC DNA]</scope>
    <source>
        <strain evidence="5 7">DW4/3-1</strain>
    </source>
</reference>
<dbReference type="GO" id="GO:0006006">
    <property type="term" value="P:glucose metabolic process"/>
    <property type="evidence" value="ECO:0007669"/>
    <property type="project" value="UniProtKB-KW"/>
</dbReference>
<gene>
    <name evidence="5" type="ordered locus">STAUR_5260</name>
    <name evidence="6" type="ORF">STIAU_7330</name>
</gene>
<reference evidence="6 8" key="1">
    <citation type="submission" date="2006-04" db="EMBL/GenBank/DDBJ databases">
        <authorList>
            <person name="Nierman W.C."/>
        </authorList>
    </citation>
    <scope>NUCLEOTIDE SEQUENCE [LARGE SCALE GENOMIC DNA]</scope>
    <source>
        <strain evidence="6 8">DW4/3-1</strain>
    </source>
</reference>
<dbReference type="EMBL" id="CP002271">
    <property type="protein sequence ID" value="ADO73031.1"/>
    <property type="molecule type" value="Genomic_DNA"/>
</dbReference>
<dbReference type="HOGENOM" id="CLU_038716_5_1_7"/>
<evidence type="ECO:0000313" key="8">
    <source>
        <dbReference type="Proteomes" id="UP000032702"/>
    </source>
</evidence>
<name>Q08Y47_STIAD</name>
<keyword evidence="2" id="KW-0313">Glucose metabolism</keyword>
<evidence type="ECO:0000313" key="5">
    <source>
        <dbReference type="EMBL" id="ADO73031.1"/>
    </source>
</evidence>
<dbReference type="GO" id="GO:0017057">
    <property type="term" value="F:6-phosphogluconolactonase activity"/>
    <property type="evidence" value="ECO:0007669"/>
    <property type="project" value="TreeGrafter"/>
</dbReference>
<dbReference type="Gene3D" id="2.130.10.10">
    <property type="entry name" value="YVTN repeat-like/Quinoprotein amine dehydrogenase"/>
    <property type="match status" value="1"/>
</dbReference>
<organism evidence="6 8">
    <name type="scientific">Stigmatella aurantiaca (strain DW4/3-1)</name>
    <dbReference type="NCBI Taxonomy" id="378806"/>
    <lineage>
        <taxon>Bacteria</taxon>
        <taxon>Pseudomonadati</taxon>
        <taxon>Myxococcota</taxon>
        <taxon>Myxococcia</taxon>
        <taxon>Myxococcales</taxon>
        <taxon>Cystobacterineae</taxon>
        <taxon>Archangiaceae</taxon>
        <taxon>Stigmatella</taxon>
    </lineage>
</organism>
<dbReference type="InterPro" id="IPR050282">
    <property type="entry name" value="Cycloisomerase_2"/>
</dbReference>
<comment type="similarity">
    <text evidence="1">Belongs to the cycloisomerase 2 family.</text>
</comment>
<dbReference type="PANTHER" id="PTHR30344:SF1">
    <property type="entry name" value="6-PHOSPHOGLUCONOLACTONASE"/>
    <property type="match status" value="1"/>
</dbReference>
<dbReference type="PROSITE" id="PS51257">
    <property type="entry name" value="PROKAR_LIPOPROTEIN"/>
    <property type="match status" value="1"/>
</dbReference>
<dbReference type="Proteomes" id="UP000001351">
    <property type="component" value="Chromosome"/>
</dbReference>
<dbReference type="PATRIC" id="fig|378806.16.peg.4425"/>
<feature type="region of interest" description="Disordered" evidence="3">
    <location>
        <begin position="171"/>
        <end position="194"/>
    </location>
</feature>
<dbReference type="InterPro" id="IPR019405">
    <property type="entry name" value="Lactonase_7-beta_prop"/>
</dbReference>
<dbReference type="SUPFAM" id="SSF51004">
    <property type="entry name" value="C-terminal (heme d1) domain of cytochrome cd1-nitrite reductase"/>
    <property type="match status" value="1"/>
</dbReference>